<dbReference type="Proteomes" id="UP001314681">
    <property type="component" value="Unassembled WGS sequence"/>
</dbReference>
<reference evidence="3 4" key="1">
    <citation type="submission" date="2021-06" db="EMBL/GenBank/DDBJ databases">
        <title>Description of novel taxa of the family Lachnospiraceae.</title>
        <authorList>
            <person name="Chaplin A.V."/>
            <person name="Sokolova S.R."/>
            <person name="Pikina A.P."/>
            <person name="Korzhanova M."/>
            <person name="Belova V."/>
            <person name="Korostin D."/>
            <person name="Efimov B.A."/>
        </authorList>
    </citation>
    <scope>NUCLEOTIDE SEQUENCE [LARGE SCALE GENOMIC DNA]</scope>
    <source>
        <strain evidence="3 4">ASD4241</strain>
    </source>
</reference>
<dbReference type="Pfam" id="PF01471">
    <property type="entry name" value="PG_binding_1"/>
    <property type="match status" value="1"/>
</dbReference>
<evidence type="ECO:0000313" key="4">
    <source>
        <dbReference type="Proteomes" id="UP001314681"/>
    </source>
</evidence>
<dbReference type="Gene3D" id="1.10.101.10">
    <property type="entry name" value="PGBD-like superfamily/PGBD"/>
    <property type="match status" value="1"/>
</dbReference>
<organism evidence="3 4">
    <name type="scientific">Diplocloster modestus</name>
    <dbReference type="NCBI Taxonomy" id="2850322"/>
    <lineage>
        <taxon>Bacteria</taxon>
        <taxon>Bacillati</taxon>
        <taxon>Bacillota</taxon>
        <taxon>Clostridia</taxon>
        <taxon>Lachnospirales</taxon>
        <taxon>Lachnospiraceae</taxon>
        <taxon>Diplocloster</taxon>
    </lineage>
</organism>
<dbReference type="InterPro" id="IPR002477">
    <property type="entry name" value="Peptidoglycan-bd-like"/>
</dbReference>
<dbReference type="InterPro" id="IPR002053">
    <property type="entry name" value="Glyco_hydro_25"/>
</dbReference>
<dbReference type="PANTHER" id="PTHR34135">
    <property type="entry name" value="LYSOZYME"/>
    <property type="match status" value="1"/>
</dbReference>
<sequence length="341" mass="37489">MSKFGIDVSDNQGKINWPEAAAGGVQFAILRTTRGSGKTDYQFEANYAGCQAAKIKRGGYKYSYATSVQAAIKEARQVIALLAGRPMELPIWFDMENTCQRGLPAVVLADIANEFMNEIWVSGYRTGVYCNLDWYRNVLPISQIHADDWWIARYGANNGRAEERFKPSITDMSGWQYTSRGRVPGISGNVDCNILYRDYAGTGSGSTDMVIPSHGLKYSDTVESFQFSANCDGYRDASGKPLEVDGLKGGKTDYVAGKIVLKAGAYSGGWYTVGTEGVLVNWLQIRLNELIGDRIIALIGHLLTEDGRFGNDTRLIVGLWQELHGLKVDYICGPATITSLL</sequence>
<dbReference type="PANTHER" id="PTHR34135:SF2">
    <property type="entry name" value="LYSOZYME"/>
    <property type="match status" value="1"/>
</dbReference>
<comment type="caution">
    <text evidence="3">The sequence shown here is derived from an EMBL/GenBank/DDBJ whole genome shotgun (WGS) entry which is preliminary data.</text>
</comment>
<dbReference type="EMBL" id="JAHQCX010000020">
    <property type="protein sequence ID" value="MBU9728474.1"/>
    <property type="molecule type" value="Genomic_DNA"/>
</dbReference>
<dbReference type="InterPro" id="IPR036366">
    <property type="entry name" value="PGBDSf"/>
</dbReference>
<evidence type="ECO:0000313" key="3">
    <source>
        <dbReference type="EMBL" id="MBU9728474.1"/>
    </source>
</evidence>
<gene>
    <name evidence="3" type="ORF">KTH90_20970</name>
</gene>
<dbReference type="RefSeq" id="WP_238727436.1">
    <property type="nucleotide sequence ID" value="NZ_JAHQCX010000020.1"/>
</dbReference>
<dbReference type="Pfam" id="PF01183">
    <property type="entry name" value="Glyco_hydro_25"/>
    <property type="match status" value="1"/>
</dbReference>
<feature type="domain" description="Peptidoglycan binding-like" evidence="2">
    <location>
        <begin position="279"/>
        <end position="340"/>
    </location>
</feature>
<name>A0ABS6KD87_9FIRM</name>
<dbReference type="PROSITE" id="PS51904">
    <property type="entry name" value="GLYCOSYL_HYDROL_F25_2"/>
    <property type="match status" value="1"/>
</dbReference>
<dbReference type="Gene3D" id="3.20.20.80">
    <property type="entry name" value="Glycosidases"/>
    <property type="match status" value="1"/>
</dbReference>
<dbReference type="InterPro" id="IPR036365">
    <property type="entry name" value="PGBD-like_sf"/>
</dbReference>
<protein>
    <submittedName>
        <fullName evidence="3">Peptidoglycan-binding protein</fullName>
    </submittedName>
</protein>
<evidence type="ECO:0000259" key="2">
    <source>
        <dbReference type="Pfam" id="PF01471"/>
    </source>
</evidence>
<comment type="similarity">
    <text evidence="1">Belongs to the glycosyl hydrolase 25 family.</text>
</comment>
<evidence type="ECO:0000256" key="1">
    <source>
        <dbReference type="ARBA" id="ARBA00010646"/>
    </source>
</evidence>
<dbReference type="SUPFAM" id="SSF51445">
    <property type="entry name" value="(Trans)glycosidases"/>
    <property type="match status" value="1"/>
</dbReference>
<keyword evidence="4" id="KW-1185">Reference proteome</keyword>
<dbReference type="InterPro" id="IPR017853">
    <property type="entry name" value="GH"/>
</dbReference>
<accession>A0ABS6KD87</accession>
<proteinExistence type="inferred from homology"/>
<dbReference type="SUPFAM" id="SSF47090">
    <property type="entry name" value="PGBD-like"/>
    <property type="match status" value="1"/>
</dbReference>